<dbReference type="InterPro" id="IPR036396">
    <property type="entry name" value="Cyt_P450_sf"/>
</dbReference>
<keyword evidence="7 15" id="KW-0223">Dioxygenase</keyword>
<evidence type="ECO:0000256" key="3">
    <source>
        <dbReference type="ARBA" id="ARBA00022490"/>
    </source>
</evidence>
<organism evidence="15 16">
    <name type="scientific">Pseudoatta argentina</name>
    <dbReference type="NCBI Taxonomy" id="621737"/>
    <lineage>
        <taxon>Eukaryota</taxon>
        <taxon>Metazoa</taxon>
        <taxon>Ecdysozoa</taxon>
        <taxon>Arthropoda</taxon>
        <taxon>Hexapoda</taxon>
        <taxon>Insecta</taxon>
        <taxon>Pterygota</taxon>
        <taxon>Neoptera</taxon>
        <taxon>Endopterygota</taxon>
        <taxon>Hymenoptera</taxon>
        <taxon>Apocrita</taxon>
        <taxon>Aculeata</taxon>
        <taxon>Formicoidea</taxon>
        <taxon>Formicidae</taxon>
        <taxon>Myrmicinae</taxon>
        <taxon>Pseudoatta</taxon>
    </lineage>
</organism>
<evidence type="ECO:0000256" key="6">
    <source>
        <dbReference type="ARBA" id="ARBA00022723"/>
    </source>
</evidence>
<dbReference type="SUPFAM" id="SSF51182">
    <property type="entry name" value="RmlC-like cupins"/>
    <property type="match status" value="1"/>
</dbReference>
<dbReference type="InterPro" id="IPR011051">
    <property type="entry name" value="RmlC_Cupin_sf"/>
</dbReference>
<dbReference type="AlphaFoldDB" id="A0A836JNF4"/>
<evidence type="ECO:0000256" key="2">
    <source>
        <dbReference type="ARBA" id="ARBA00001954"/>
    </source>
</evidence>
<feature type="non-terminal residue" evidence="15">
    <location>
        <position position="1"/>
    </location>
</feature>
<dbReference type="InterPro" id="IPR014710">
    <property type="entry name" value="RmlC-like_jellyroll"/>
</dbReference>
<keyword evidence="9" id="KW-0408">Iron</keyword>
<evidence type="ECO:0000313" key="16">
    <source>
        <dbReference type="Proteomes" id="UP000668214"/>
    </source>
</evidence>
<sequence>MIQKQGHWVPYELKPRDVERRFGTCELLLQRQKRKGFLFFSAVEAVVHTCQNVVRRLSASIHTAPNVLASGSFLTLLNVLKQLTHQRVIFFKVLIASEMGLHRVIALILSTAMGTSLKDLGELQQQYLKAIHRIGELFVYRIKRPWMHFNWIFSLTPKGREQAKVLKILHGFTDRGHDTTASSLCFILALLAEHKDIQELFIKIVSILINLIVFINSCAHNLLSFYINRYKKIHTHTHTHTHTYILNLNFFIMFSIIIYEFYFINHLRRSGMIQKQGHWVPYELKPRTTASTAEKKRFFASHRIVTGDEKWIHYDNPKRRKSWGKPGINHLNYEVDITLKELRQKRGYTYEDELTCSKKCLENYEEKLKIFFTEHLHTDEEIRLVLDGSGYFDVRDKDDQWIRIKVTAGDLIIIPSGIYHRFTLDTNNYIRAKRYFVGEPVWLPYNRPAENMECRKQYLNNLQKGFEVSLP</sequence>
<feature type="transmembrane region" description="Helical" evidence="14">
    <location>
        <begin position="244"/>
        <end position="264"/>
    </location>
</feature>
<dbReference type="GO" id="GO:0010309">
    <property type="term" value="F:acireductone dioxygenase [iron(II)-requiring] activity"/>
    <property type="evidence" value="ECO:0007669"/>
    <property type="project" value="UniProtKB-EC"/>
</dbReference>
<evidence type="ECO:0000256" key="7">
    <source>
        <dbReference type="ARBA" id="ARBA00022964"/>
    </source>
</evidence>
<dbReference type="FunFam" id="2.60.120.10:FF:000099">
    <property type="entry name" value="1,2-dihydroxy-3-keto-5-methylthiopentene dioxygenase"/>
    <property type="match status" value="1"/>
</dbReference>
<evidence type="ECO:0000256" key="14">
    <source>
        <dbReference type="SAM" id="Phobius"/>
    </source>
</evidence>
<evidence type="ECO:0000256" key="12">
    <source>
        <dbReference type="ARBA" id="ARBA00023242"/>
    </source>
</evidence>
<reference evidence="15" key="1">
    <citation type="submission" date="2020-02" db="EMBL/GenBank/DDBJ databases">
        <title>Relaxed selection underlies rapid genomic changes in the transitions from sociality to social parasitism in ants.</title>
        <authorList>
            <person name="Bi X."/>
        </authorList>
    </citation>
    <scope>NUCLEOTIDE SEQUENCE</scope>
    <source>
        <strain evidence="15">BGI-DK2014c</strain>
        <tissue evidence="15">Whole body</tissue>
    </source>
</reference>
<name>A0A836JNF4_9HYME</name>
<dbReference type="InterPro" id="IPR004313">
    <property type="entry name" value="ARD"/>
</dbReference>
<dbReference type="EMBL" id="JAANIA010001848">
    <property type="protein sequence ID" value="KAG5318678.1"/>
    <property type="molecule type" value="Genomic_DNA"/>
</dbReference>
<dbReference type="CDD" id="cd02232">
    <property type="entry name" value="cupin_ARD"/>
    <property type="match status" value="1"/>
</dbReference>
<keyword evidence="3" id="KW-0963">Cytoplasm</keyword>
<proteinExistence type="inferred from homology"/>
<evidence type="ECO:0000313" key="15">
    <source>
        <dbReference type="EMBL" id="KAG5318678.1"/>
    </source>
</evidence>
<dbReference type="PANTHER" id="PTHR23418">
    <property type="entry name" value="ACIREDUCTONE DIOXYGENASE"/>
    <property type="match status" value="1"/>
</dbReference>
<keyword evidence="5" id="KW-0028">Amino-acid biosynthesis</keyword>
<dbReference type="GO" id="GO:0016705">
    <property type="term" value="F:oxidoreductase activity, acting on paired donors, with incorporation or reduction of molecular oxygen"/>
    <property type="evidence" value="ECO:0007669"/>
    <property type="project" value="InterPro"/>
</dbReference>
<evidence type="ECO:0000256" key="11">
    <source>
        <dbReference type="ARBA" id="ARBA00023167"/>
    </source>
</evidence>
<evidence type="ECO:0000256" key="4">
    <source>
        <dbReference type="ARBA" id="ARBA00022596"/>
    </source>
</evidence>
<evidence type="ECO:0000256" key="1">
    <source>
        <dbReference type="ARBA" id="ARBA00000428"/>
    </source>
</evidence>
<dbReference type="GO" id="GO:0004497">
    <property type="term" value="F:monooxygenase activity"/>
    <property type="evidence" value="ECO:0007669"/>
    <property type="project" value="UniProtKB-KW"/>
</dbReference>
<keyword evidence="8" id="KW-0560">Oxidoreductase</keyword>
<comment type="catalytic activity">
    <reaction evidence="1">
        <text>1,2-dihydroxy-5-(methylsulfanyl)pent-1-en-3-one + O2 = 4-methylsulfanyl-2-oxobutanoate + formate + 2 H(+)</text>
        <dbReference type="Rhea" id="RHEA:24504"/>
        <dbReference type="ChEBI" id="CHEBI:15378"/>
        <dbReference type="ChEBI" id="CHEBI:15379"/>
        <dbReference type="ChEBI" id="CHEBI:15740"/>
        <dbReference type="ChEBI" id="CHEBI:16723"/>
        <dbReference type="ChEBI" id="CHEBI:49252"/>
        <dbReference type="EC" id="1.13.11.54"/>
    </reaction>
</comment>
<dbReference type="Gene3D" id="2.60.120.10">
    <property type="entry name" value="Jelly Rolls"/>
    <property type="match status" value="1"/>
</dbReference>
<evidence type="ECO:0000256" key="8">
    <source>
        <dbReference type="ARBA" id="ARBA00023002"/>
    </source>
</evidence>
<dbReference type="Proteomes" id="UP000668214">
    <property type="component" value="Unassembled WGS sequence"/>
</dbReference>
<dbReference type="SUPFAM" id="SSF48264">
    <property type="entry name" value="Cytochrome P450"/>
    <property type="match status" value="1"/>
</dbReference>
<dbReference type="GO" id="GO:0005506">
    <property type="term" value="F:iron ion binding"/>
    <property type="evidence" value="ECO:0007669"/>
    <property type="project" value="InterPro"/>
</dbReference>
<protein>
    <recommendedName>
        <fullName evidence="13">acireductone dioxygenase (Fe(2+)-requiring)</fullName>
        <ecNumber evidence="13">1.13.11.54</ecNumber>
    </recommendedName>
</protein>
<evidence type="ECO:0000256" key="10">
    <source>
        <dbReference type="ARBA" id="ARBA00023033"/>
    </source>
</evidence>
<feature type="non-terminal residue" evidence="15">
    <location>
        <position position="471"/>
    </location>
</feature>
<comment type="cofactor">
    <cofactor evidence="2">
        <name>Fe(2+)</name>
        <dbReference type="ChEBI" id="CHEBI:29033"/>
    </cofactor>
</comment>
<dbReference type="PANTHER" id="PTHR23418:SF0">
    <property type="entry name" value="ACIREDUCTONE DIOXYGENASE"/>
    <property type="match status" value="1"/>
</dbReference>
<evidence type="ECO:0000256" key="9">
    <source>
        <dbReference type="ARBA" id="ARBA00023004"/>
    </source>
</evidence>
<keyword evidence="4" id="KW-0533">Nickel</keyword>
<keyword evidence="10" id="KW-0503">Monooxygenase</keyword>
<dbReference type="InterPro" id="IPR027496">
    <property type="entry name" value="ARD_euk"/>
</dbReference>
<dbReference type="HAMAP" id="MF_03154">
    <property type="entry name" value="Salvage_MtnD_euk"/>
    <property type="match status" value="1"/>
</dbReference>
<dbReference type="GO" id="GO:0020037">
    <property type="term" value="F:heme binding"/>
    <property type="evidence" value="ECO:0007669"/>
    <property type="project" value="InterPro"/>
</dbReference>
<keyword evidence="11" id="KW-0486">Methionine biosynthesis</keyword>
<evidence type="ECO:0000256" key="5">
    <source>
        <dbReference type="ARBA" id="ARBA00022605"/>
    </source>
</evidence>
<keyword evidence="14" id="KW-0812">Transmembrane</keyword>
<dbReference type="EC" id="1.13.11.54" evidence="13"/>
<dbReference type="Pfam" id="PF03079">
    <property type="entry name" value="ARD"/>
    <property type="match status" value="1"/>
</dbReference>
<gene>
    <name evidence="15" type="primary">Adi1</name>
    <name evidence="15" type="ORF">G6Z78_0004129</name>
</gene>
<keyword evidence="14" id="KW-1133">Transmembrane helix</keyword>
<accession>A0A836JNF4</accession>
<evidence type="ECO:0000256" key="13">
    <source>
        <dbReference type="ARBA" id="ARBA00039005"/>
    </source>
</evidence>
<keyword evidence="12" id="KW-0539">Nucleus</keyword>
<dbReference type="GO" id="GO:0019509">
    <property type="term" value="P:L-methionine salvage from methylthioadenosine"/>
    <property type="evidence" value="ECO:0007669"/>
    <property type="project" value="InterPro"/>
</dbReference>
<keyword evidence="6" id="KW-0479">Metal-binding</keyword>
<keyword evidence="16" id="KW-1185">Reference proteome</keyword>
<comment type="caution">
    <text evidence="15">The sequence shown here is derived from an EMBL/GenBank/DDBJ whole genome shotgun (WGS) entry which is preliminary data.</text>
</comment>
<feature type="transmembrane region" description="Helical" evidence="14">
    <location>
        <begin position="200"/>
        <end position="223"/>
    </location>
</feature>
<keyword evidence="14" id="KW-0472">Membrane</keyword>